<dbReference type="Proteomes" id="UP000241829">
    <property type="component" value="Chromosome"/>
</dbReference>
<sequence>MHEATALIDFSDPRDDAAPRLRHAFGAPLRVLQARRLDEVPAVLHAVEQAARAGLWCVGGLRYEAAPAFDAALAVHGQPDGGAAPLAWFAIHAAPLPWPQAAAGAPQDARINWDAPLPRADFDAALARIQQGIAEGRFYQVNYTAPLAGRLSGAPQALFAALQRAQPGGYATCIDMGVVQALSVSPELFFDWRADAQGCGAILTRPMKGTAARGASAADDAAQQRQLRDSPKERAENVMIVDLLRNDLSRIAQPGSVQVPRLLHTQALPTVWQMTSDVRATTRTGTGLADVFAALFPCGSVTGAPKVEAMRAIRALEAGPRGLYCGALGVVRPDPEGGAGAIAATFNVPIRTLERQGSELRCGIGSGIVWGAQAQAEWREWAAKRAFLERASEPFELLQTLALEEGRLRHQALHLARLQRAAAHFGYPFDAQAVAGCLDRLICQHASGAWRVRLLLDAHGRPRAEAVALAATASPVLLALAERPFAAAHSEFTRHKTTRRGHYAAFAPQPGSGVFDTLLYNEAGEITETTFGNIAARLDGRWVTPPVACGLLPGVGREVLLREGRLHEAVLTLQDLPRVQGWAFVNSLRGWLAAEVQAPGVHPQARPLLI</sequence>
<dbReference type="InterPro" id="IPR015890">
    <property type="entry name" value="Chorismate_C"/>
</dbReference>
<dbReference type="Gene3D" id="3.60.120.10">
    <property type="entry name" value="Anthranilate synthase"/>
    <property type="match status" value="1"/>
</dbReference>
<name>A0A2P1NJ71_9BURK</name>
<evidence type="ECO:0000259" key="1">
    <source>
        <dbReference type="Pfam" id="PF00425"/>
    </source>
</evidence>
<dbReference type="KEGG" id="melm:C7H73_04935"/>
<dbReference type="Gene3D" id="3.30.470.10">
    <property type="match status" value="1"/>
</dbReference>
<dbReference type="InterPro" id="IPR036038">
    <property type="entry name" value="Aminotransferase-like"/>
</dbReference>
<dbReference type="GO" id="GO:0000162">
    <property type="term" value="P:L-tryptophan biosynthetic process"/>
    <property type="evidence" value="ECO:0007669"/>
    <property type="project" value="TreeGrafter"/>
</dbReference>
<reference evidence="3" key="1">
    <citation type="submission" date="2018-03" db="EMBL/GenBank/DDBJ databases">
        <title>Genome sequencing of Melaminivora sp. strain SC2-7.</title>
        <authorList>
            <person name="Kim S.-J."/>
            <person name="Heo J."/>
            <person name="Ahn J.-H."/>
            <person name="Kwon S.-W."/>
        </authorList>
    </citation>
    <scope>NUCLEOTIDE SEQUENCE [LARGE SCALE GENOMIC DNA]</scope>
    <source>
        <strain evidence="3">SC2-7</strain>
    </source>
</reference>
<protein>
    <submittedName>
        <fullName evidence="2">Bifunctional aminodeoxychorismate synthase component I/aminotransferase</fullName>
    </submittedName>
</protein>
<feature type="domain" description="Chorismate-utilising enzyme C-terminal" evidence="1">
    <location>
        <begin position="120"/>
        <end position="384"/>
    </location>
</feature>
<keyword evidence="3" id="KW-1185">Reference proteome</keyword>
<dbReference type="InterPro" id="IPR005801">
    <property type="entry name" value="ADC_synthase"/>
</dbReference>
<keyword evidence="2" id="KW-0032">Aminotransferase</keyword>
<dbReference type="Pfam" id="PF01063">
    <property type="entry name" value="Aminotran_4"/>
    <property type="match status" value="1"/>
</dbReference>
<dbReference type="InterPro" id="IPR001544">
    <property type="entry name" value="Aminotrans_IV"/>
</dbReference>
<dbReference type="InterPro" id="IPR019999">
    <property type="entry name" value="Anth_synth_I-like"/>
</dbReference>
<keyword evidence="2" id="KW-0808">Transferase</keyword>
<evidence type="ECO:0000313" key="3">
    <source>
        <dbReference type="Proteomes" id="UP000241829"/>
    </source>
</evidence>
<dbReference type="SUPFAM" id="SSF56322">
    <property type="entry name" value="ADC synthase"/>
    <property type="match status" value="1"/>
</dbReference>
<organism evidence="2 3">
    <name type="scientific">Pulveribacter suum</name>
    <dbReference type="NCBI Taxonomy" id="2116657"/>
    <lineage>
        <taxon>Bacteria</taxon>
        <taxon>Pseudomonadati</taxon>
        <taxon>Pseudomonadota</taxon>
        <taxon>Betaproteobacteria</taxon>
        <taxon>Burkholderiales</taxon>
        <taxon>Comamonadaceae</taxon>
        <taxon>Pulveribacter</taxon>
    </lineage>
</organism>
<dbReference type="EMBL" id="CP027792">
    <property type="protein sequence ID" value="AVP57071.1"/>
    <property type="molecule type" value="Genomic_DNA"/>
</dbReference>
<dbReference type="Pfam" id="PF00425">
    <property type="entry name" value="Chorismate_bind"/>
    <property type="match status" value="1"/>
</dbReference>
<dbReference type="AlphaFoldDB" id="A0A2P1NJ71"/>
<dbReference type="RefSeq" id="WP_106845628.1">
    <property type="nucleotide sequence ID" value="NZ_CP027792.1"/>
</dbReference>
<dbReference type="InterPro" id="IPR043132">
    <property type="entry name" value="BCAT-like_C"/>
</dbReference>
<dbReference type="Gene3D" id="3.20.10.10">
    <property type="entry name" value="D-amino Acid Aminotransferase, subunit A, domain 2"/>
    <property type="match status" value="1"/>
</dbReference>
<dbReference type="GO" id="GO:0046820">
    <property type="term" value="F:4-amino-4-deoxychorismate synthase activity"/>
    <property type="evidence" value="ECO:0007669"/>
    <property type="project" value="TreeGrafter"/>
</dbReference>
<evidence type="ECO:0000313" key="2">
    <source>
        <dbReference type="EMBL" id="AVP57071.1"/>
    </source>
</evidence>
<dbReference type="PRINTS" id="PR00095">
    <property type="entry name" value="ANTSNTHASEI"/>
</dbReference>
<accession>A0A2P1NJ71</accession>
<proteinExistence type="predicted"/>
<dbReference type="InterPro" id="IPR043131">
    <property type="entry name" value="BCAT-like_N"/>
</dbReference>
<dbReference type="OrthoDB" id="9803598at2"/>
<dbReference type="SUPFAM" id="SSF56752">
    <property type="entry name" value="D-aminoacid aminotransferase-like PLP-dependent enzymes"/>
    <property type="match status" value="1"/>
</dbReference>
<dbReference type="PANTHER" id="PTHR11236:SF50">
    <property type="entry name" value="AMINODEOXYCHORISMATE SYNTHASE COMPONENT 1"/>
    <property type="match status" value="1"/>
</dbReference>
<gene>
    <name evidence="2" type="ORF">C7H73_04935</name>
</gene>
<dbReference type="PANTHER" id="PTHR11236">
    <property type="entry name" value="AMINOBENZOATE/ANTHRANILATE SYNTHASE"/>
    <property type="match status" value="1"/>
</dbReference>